<name>A0A381XDD2_9ZZZZ</name>
<reference evidence="1" key="1">
    <citation type="submission" date="2018-05" db="EMBL/GenBank/DDBJ databases">
        <authorList>
            <person name="Lanie J.A."/>
            <person name="Ng W.-L."/>
            <person name="Kazmierczak K.M."/>
            <person name="Andrzejewski T.M."/>
            <person name="Davidsen T.M."/>
            <person name="Wayne K.J."/>
            <person name="Tettelin H."/>
            <person name="Glass J.I."/>
            <person name="Rusch D."/>
            <person name="Podicherti R."/>
            <person name="Tsui H.-C.T."/>
            <person name="Winkler M.E."/>
        </authorList>
    </citation>
    <scope>NUCLEOTIDE SEQUENCE</scope>
</reference>
<dbReference type="EMBL" id="UINC01014773">
    <property type="protein sequence ID" value="SVA62764.1"/>
    <property type="molecule type" value="Genomic_DNA"/>
</dbReference>
<accession>A0A381XDD2</accession>
<proteinExistence type="predicted"/>
<organism evidence="1">
    <name type="scientific">marine metagenome</name>
    <dbReference type="NCBI Taxonomy" id="408172"/>
    <lineage>
        <taxon>unclassified sequences</taxon>
        <taxon>metagenomes</taxon>
        <taxon>ecological metagenomes</taxon>
    </lineage>
</organism>
<protein>
    <submittedName>
        <fullName evidence="1">Uncharacterized protein</fullName>
    </submittedName>
</protein>
<sequence length="799" mass="94044">MSINKEIEYKSLDDDELSTYNQITSLDNNITEDTSYYNKTENIFHSLPPGNNTFINKTYKEIVEIDDLLTVVLADVKNPPSFILNNFSFIDYGFHKKLMKYTPKNCNPISTKIVLICDKENFESYKLFLTKPKNIDSLSIVLAQKDFFCCPITIFDLINVKKTILDKIFDNEGDTSLFSNTDSHSRYKKRKFNFDTIRQCINSDQFIMERLEALSDEDYDSHHTGITNNTILFDERNYDFHQKFRKIKRNENETTPDFIDRKIKVKISRNNKYQNEFNQILDIIANLIKICKYCPKNNSDNKNEVITQIDIVFMINMIMNRLFTSHKHYMFALRNLEIFKKIGIKINFDSIWSAIYASYVEECSAILKVSEHTFRNYTDEHDTFMYTDDDIPLLNKIKSGMFIQPEKARSLYSCRNKDPKDLFIPLRRRKCGNIPSLPKDFDGKRTGYRLNTLEEFRERFDIFTRGLFKNFDWMNGKCLVSGSCITACLAHYNKCGENIQDFKKYIDKNYAKSDVDICTTAELLPLLQRRLLDIYKQKEKSISKLRKFLKSNTTVTLCANITKYVTNIDELKDFSKVMETDSKTNENIVSCKCNHCGYKQEMSLFMTGETHFIKCKMVDEHMNKSSRYSAKIYKMAIDTPSDKKFFRSIDVYCNTLGKIGLYHMPIVRAAYTGEKLYMYPSFVCAAMSGYCPDYKWFKGKKNPLGIILDKWMKGYNIILNNTEQLQLMSYFIYNHSKEAKTKTPLLEPYHTRWDYTFSDHRNIQRICRRMDNHLHAVDCNINNSHMVERLKKLIYNNLA</sequence>
<dbReference type="AlphaFoldDB" id="A0A381XDD2"/>
<evidence type="ECO:0000313" key="1">
    <source>
        <dbReference type="EMBL" id="SVA62764.1"/>
    </source>
</evidence>
<gene>
    <name evidence="1" type="ORF">METZ01_LOCUS115618</name>
</gene>